<dbReference type="Pfam" id="PF03063">
    <property type="entry name" value="Prismane"/>
    <property type="match status" value="1"/>
</dbReference>
<keyword evidence="1" id="KW-0479">Metal-binding</keyword>
<dbReference type="PANTHER" id="PTHR30109:SF0">
    <property type="entry name" value="HYDROXYLAMINE REDUCTASE"/>
    <property type="match status" value="1"/>
</dbReference>
<protein>
    <submittedName>
        <fullName evidence="4">Hydroxylamine reductase</fullName>
    </submittedName>
</protein>
<dbReference type="GO" id="GO:0042542">
    <property type="term" value="P:response to hydrogen peroxide"/>
    <property type="evidence" value="ECO:0007669"/>
    <property type="project" value="TreeGrafter"/>
</dbReference>
<dbReference type="GO" id="GO:0046872">
    <property type="term" value="F:metal ion binding"/>
    <property type="evidence" value="ECO:0007669"/>
    <property type="project" value="UniProtKB-KW"/>
</dbReference>
<dbReference type="GO" id="GO:0051536">
    <property type="term" value="F:iron-sulfur cluster binding"/>
    <property type="evidence" value="ECO:0007669"/>
    <property type="project" value="UniProtKB-KW"/>
</dbReference>
<organism evidence="4">
    <name type="scientific">human gut metagenome</name>
    <dbReference type="NCBI Taxonomy" id="408170"/>
    <lineage>
        <taxon>unclassified sequences</taxon>
        <taxon>metagenomes</taxon>
        <taxon>organismal metagenomes</taxon>
    </lineage>
</organism>
<feature type="non-terminal residue" evidence="4">
    <location>
        <position position="103"/>
    </location>
</feature>
<keyword evidence="3" id="KW-0411">Iron-sulfur</keyword>
<evidence type="ECO:0000313" key="4">
    <source>
        <dbReference type="EMBL" id="ETJ35621.1"/>
    </source>
</evidence>
<dbReference type="GO" id="GO:0004601">
    <property type="term" value="F:peroxidase activity"/>
    <property type="evidence" value="ECO:0007669"/>
    <property type="project" value="TreeGrafter"/>
</dbReference>
<gene>
    <name evidence="4" type="ORF">Q604_UNBC10013G0001</name>
</gene>
<dbReference type="AlphaFoldDB" id="W1XZN1"/>
<feature type="non-terminal residue" evidence="4">
    <location>
        <position position="1"/>
    </location>
</feature>
<keyword evidence="2" id="KW-0408">Iron</keyword>
<reference evidence="4" key="1">
    <citation type="submission" date="2013-12" db="EMBL/GenBank/DDBJ databases">
        <title>A Varibaculum cambriense genome reconstructed from a premature infant gut community with otherwise low bacterial novelty that shifts toward anaerobic metabolism during the third week of life.</title>
        <authorList>
            <person name="Brown C.T."/>
            <person name="Sharon I."/>
            <person name="Thomas B.C."/>
            <person name="Castelle C.J."/>
            <person name="Morowitz M.J."/>
            <person name="Banfield J.F."/>
        </authorList>
    </citation>
    <scope>NUCLEOTIDE SEQUENCE</scope>
</reference>
<dbReference type="EMBL" id="AZMM01010013">
    <property type="protein sequence ID" value="ETJ35621.1"/>
    <property type="molecule type" value="Genomic_DNA"/>
</dbReference>
<comment type="caution">
    <text evidence="4">The sequence shown here is derived from an EMBL/GenBank/DDBJ whole genome shotgun (WGS) entry which is preliminary data.</text>
</comment>
<dbReference type="Gene3D" id="3.40.50.2030">
    <property type="match status" value="1"/>
</dbReference>
<sequence>THGEMLPCHAYPELKKHPQLKGNFGTAWQNQQKEFVDVPGAFLFTTNCIMPPKENYKANIFTTDMVGFDGCAHIEEKEDGTKDFSAVINREYRYLHLYHQFVP</sequence>
<evidence type="ECO:0000256" key="2">
    <source>
        <dbReference type="ARBA" id="ARBA00023004"/>
    </source>
</evidence>
<evidence type="ECO:0000256" key="1">
    <source>
        <dbReference type="ARBA" id="ARBA00022723"/>
    </source>
</evidence>
<dbReference type="GO" id="GO:0050418">
    <property type="term" value="F:hydroxylamine reductase activity"/>
    <property type="evidence" value="ECO:0007669"/>
    <property type="project" value="TreeGrafter"/>
</dbReference>
<dbReference type="PANTHER" id="PTHR30109">
    <property type="entry name" value="HYDROXYLAMINE REDUCTASE"/>
    <property type="match status" value="1"/>
</dbReference>
<dbReference type="InterPro" id="IPR011254">
    <property type="entry name" value="Prismane-like_sf"/>
</dbReference>
<dbReference type="SUPFAM" id="SSF56821">
    <property type="entry name" value="Prismane protein-like"/>
    <property type="match status" value="1"/>
</dbReference>
<name>W1XZN1_9ZZZZ</name>
<evidence type="ECO:0000256" key="3">
    <source>
        <dbReference type="ARBA" id="ARBA00023014"/>
    </source>
</evidence>
<dbReference type="InterPro" id="IPR016099">
    <property type="entry name" value="Prismane-like_a/b-sand"/>
</dbReference>
<accession>W1XZN1</accession>
<proteinExistence type="predicted"/>
<dbReference type="InterPro" id="IPR004137">
    <property type="entry name" value="HCP/CODH"/>
</dbReference>